<accession>A0ABW3WSN7</accession>
<evidence type="ECO:0000256" key="7">
    <source>
        <dbReference type="ARBA" id="ARBA00023237"/>
    </source>
</evidence>
<dbReference type="NCBIfam" id="TIGR04057">
    <property type="entry name" value="SusC_RagA_signa"/>
    <property type="match status" value="1"/>
</dbReference>
<evidence type="ECO:0000313" key="13">
    <source>
        <dbReference type="EMBL" id="MFD1294691.1"/>
    </source>
</evidence>
<keyword evidence="2 8" id="KW-0813">Transport</keyword>
<keyword evidence="14" id="KW-1185">Reference proteome</keyword>
<evidence type="ECO:0000256" key="6">
    <source>
        <dbReference type="ARBA" id="ARBA00023136"/>
    </source>
</evidence>
<keyword evidence="3 8" id="KW-1134">Transmembrane beta strand</keyword>
<evidence type="ECO:0000259" key="11">
    <source>
        <dbReference type="Pfam" id="PF00593"/>
    </source>
</evidence>
<dbReference type="Gene3D" id="2.40.170.20">
    <property type="entry name" value="TonB-dependent receptor, beta-barrel domain"/>
    <property type="match status" value="1"/>
</dbReference>
<keyword evidence="7 8" id="KW-0998">Cell outer membrane</keyword>
<dbReference type="EMBL" id="JBHTMV010000009">
    <property type="protein sequence ID" value="MFD1294691.1"/>
    <property type="molecule type" value="Genomic_DNA"/>
</dbReference>
<evidence type="ECO:0000256" key="3">
    <source>
        <dbReference type="ARBA" id="ARBA00022452"/>
    </source>
</evidence>
<sequence length="1013" mass="109769">MKLKTRLSLIVILLVSISLFSQEKHEISGTVSDIANNPLPGVNVIVANTSRGTTTDFDGNFQLEVSTGEVVEFSSLGYVAKSITVTDATTLTIVLEEDSAQLDEVVVVGYGTVKKSDVTGSVSSIKADELTAYPVQNAEQALQGRAAGVVVQSNNGGEPGAPISIKIRGNTSIGASSSPLIVVDGFVGAQMPQANDIASMEVLKDASATAIYGSRGSNGVVMVTTKKGKKGRISVELNTTYAVQNTSNSLDLLSASDFVDYQNEIRSNQGNTTPFPDAGYDTDWQDLIYQSGSTQQHQVSVSGGSDNINFYASGTYFKQDGVIVNSGFEKATFLSNIDTQITDKLKFGMNLTGSRETKEGVATQSTGSNGIGGGGDDVISLAMRFAPDLPVQNADGSYTTQTAVGDPIDNPYAVATLRTDETKTDDFRVNTYLSYDILENLTFKTTFGYSTRNRTQGLYVPSTLVVSASAVGGRASIQNWKNTTVLSENYLTYTKELGNGNLTVLGGYSYQKDVNEMSYVAGTGLISDSFIYYGLGSSTGFLQPDSSITTREVQSVFGRVNYDWADKYLITATVRRDGASNFAENEKYATFPSAALGWKVSNEDFLKDSETISNLKLRASYGVTGNPSIASYQSLARFESLYASSNGETVLAVTPDQPANPDLKWESSYQANFGVDLGLFDSAIRVSLDYYNIDTKDLILGNNGTPEYFGFLNDEILTNLGEINNSGFEVTINTRNISTDDFSWTTNFNISRNKNEVVSLVNDKDLFFDGTPSYFSLDDSTILRVGEEIGLFWGYDYAGVYQGGTAPDGTATLPDAVAGDPLFYDVDESGDITESDKTIIGNPNPDFNWGLNNDFRYKNFDLNIFFQGSSGGEIFNMTNVQLANGDSNTTYDYYNNAWRAGNTDTDVPRVGNNSFREISSRFVEDGSYVRLKNIALGYNLPGEITEKLKMQNIRFSVSAQNLLTITDYSGLDPEVNYEGTSPDSNISSNTLSGYDFGNYPTVKSVNFSLNIKF</sequence>
<keyword evidence="10" id="KW-0732">Signal</keyword>
<dbReference type="InterPro" id="IPR023997">
    <property type="entry name" value="TonB-dep_OMP_SusC/RagA_CS"/>
</dbReference>
<dbReference type="Proteomes" id="UP001597241">
    <property type="component" value="Unassembled WGS sequence"/>
</dbReference>
<dbReference type="InterPro" id="IPR012910">
    <property type="entry name" value="Plug_dom"/>
</dbReference>
<evidence type="ECO:0000256" key="1">
    <source>
        <dbReference type="ARBA" id="ARBA00004571"/>
    </source>
</evidence>
<dbReference type="Gene3D" id="2.60.40.1120">
    <property type="entry name" value="Carboxypeptidase-like, regulatory domain"/>
    <property type="match status" value="1"/>
</dbReference>
<organism evidence="13 14">
    <name type="scientific">Lutibacter holmesii</name>
    <dbReference type="NCBI Taxonomy" id="1137985"/>
    <lineage>
        <taxon>Bacteria</taxon>
        <taxon>Pseudomonadati</taxon>
        <taxon>Bacteroidota</taxon>
        <taxon>Flavobacteriia</taxon>
        <taxon>Flavobacteriales</taxon>
        <taxon>Flavobacteriaceae</taxon>
        <taxon>Lutibacter</taxon>
    </lineage>
</organism>
<name>A0ABW3WSN7_9FLAO</name>
<dbReference type="RefSeq" id="WP_386810001.1">
    <property type="nucleotide sequence ID" value="NZ_JBHTMV010000009.1"/>
</dbReference>
<dbReference type="InterPro" id="IPR008969">
    <property type="entry name" value="CarboxyPept-like_regulatory"/>
</dbReference>
<dbReference type="InterPro" id="IPR039426">
    <property type="entry name" value="TonB-dep_rcpt-like"/>
</dbReference>
<evidence type="ECO:0000256" key="9">
    <source>
        <dbReference type="RuleBase" id="RU003357"/>
    </source>
</evidence>
<comment type="similarity">
    <text evidence="8 9">Belongs to the TonB-dependent receptor family.</text>
</comment>
<dbReference type="InterPro" id="IPR023996">
    <property type="entry name" value="TonB-dep_OMP_SusC/RagA"/>
</dbReference>
<dbReference type="NCBIfam" id="TIGR04056">
    <property type="entry name" value="OMP_RagA_SusC"/>
    <property type="match status" value="1"/>
</dbReference>
<evidence type="ECO:0000256" key="2">
    <source>
        <dbReference type="ARBA" id="ARBA00022448"/>
    </source>
</evidence>
<dbReference type="SUPFAM" id="SSF49464">
    <property type="entry name" value="Carboxypeptidase regulatory domain-like"/>
    <property type="match status" value="1"/>
</dbReference>
<dbReference type="PROSITE" id="PS52016">
    <property type="entry name" value="TONB_DEPENDENT_REC_3"/>
    <property type="match status" value="1"/>
</dbReference>
<evidence type="ECO:0000256" key="5">
    <source>
        <dbReference type="ARBA" id="ARBA00023077"/>
    </source>
</evidence>
<dbReference type="Pfam" id="PF07715">
    <property type="entry name" value="Plug"/>
    <property type="match status" value="1"/>
</dbReference>
<evidence type="ECO:0000256" key="4">
    <source>
        <dbReference type="ARBA" id="ARBA00022692"/>
    </source>
</evidence>
<evidence type="ECO:0000256" key="8">
    <source>
        <dbReference type="PROSITE-ProRule" id="PRU01360"/>
    </source>
</evidence>
<feature type="domain" description="TonB-dependent receptor-like beta-barrel" evidence="11">
    <location>
        <begin position="386"/>
        <end position="962"/>
    </location>
</feature>
<feature type="signal peptide" evidence="10">
    <location>
        <begin position="1"/>
        <end position="21"/>
    </location>
</feature>
<feature type="domain" description="TonB-dependent receptor plug" evidence="12">
    <location>
        <begin position="114"/>
        <end position="220"/>
    </location>
</feature>
<gene>
    <name evidence="13" type="ORF">ACFQ5N_12680</name>
</gene>
<dbReference type="SUPFAM" id="SSF56935">
    <property type="entry name" value="Porins"/>
    <property type="match status" value="1"/>
</dbReference>
<dbReference type="InterPro" id="IPR000531">
    <property type="entry name" value="Beta-barrel_TonB"/>
</dbReference>
<evidence type="ECO:0000259" key="12">
    <source>
        <dbReference type="Pfam" id="PF07715"/>
    </source>
</evidence>
<dbReference type="Pfam" id="PF13715">
    <property type="entry name" value="CarbopepD_reg_2"/>
    <property type="match status" value="1"/>
</dbReference>
<dbReference type="Gene3D" id="2.170.130.10">
    <property type="entry name" value="TonB-dependent receptor, plug domain"/>
    <property type="match status" value="1"/>
</dbReference>
<feature type="chain" id="PRO_5046715147" evidence="10">
    <location>
        <begin position="22"/>
        <end position="1013"/>
    </location>
</feature>
<dbReference type="InterPro" id="IPR037066">
    <property type="entry name" value="Plug_dom_sf"/>
</dbReference>
<dbReference type="Pfam" id="PF00593">
    <property type="entry name" value="TonB_dep_Rec_b-barrel"/>
    <property type="match status" value="1"/>
</dbReference>
<evidence type="ECO:0000256" key="10">
    <source>
        <dbReference type="SAM" id="SignalP"/>
    </source>
</evidence>
<reference evidence="14" key="1">
    <citation type="journal article" date="2019" name="Int. J. Syst. Evol. Microbiol.">
        <title>The Global Catalogue of Microorganisms (GCM) 10K type strain sequencing project: providing services to taxonomists for standard genome sequencing and annotation.</title>
        <authorList>
            <consortium name="The Broad Institute Genomics Platform"/>
            <consortium name="The Broad Institute Genome Sequencing Center for Infectious Disease"/>
            <person name="Wu L."/>
            <person name="Ma J."/>
        </authorList>
    </citation>
    <scope>NUCLEOTIDE SEQUENCE [LARGE SCALE GENOMIC DNA]</scope>
    <source>
        <strain evidence="14">CCUG 62221</strain>
    </source>
</reference>
<keyword evidence="6 8" id="KW-0472">Membrane</keyword>
<keyword evidence="5 9" id="KW-0798">TonB box</keyword>
<comment type="caution">
    <text evidence="13">The sequence shown here is derived from an EMBL/GenBank/DDBJ whole genome shotgun (WGS) entry which is preliminary data.</text>
</comment>
<evidence type="ECO:0000313" key="14">
    <source>
        <dbReference type="Proteomes" id="UP001597241"/>
    </source>
</evidence>
<protein>
    <submittedName>
        <fullName evidence="13">SusC/RagA family TonB-linked outer membrane protein</fullName>
    </submittedName>
</protein>
<comment type="subcellular location">
    <subcellularLocation>
        <location evidence="1 8">Cell outer membrane</location>
        <topology evidence="1 8">Multi-pass membrane protein</topology>
    </subcellularLocation>
</comment>
<dbReference type="InterPro" id="IPR036942">
    <property type="entry name" value="Beta-barrel_TonB_sf"/>
</dbReference>
<keyword evidence="4 8" id="KW-0812">Transmembrane</keyword>
<proteinExistence type="inferred from homology"/>